<dbReference type="Proteomes" id="UP001652625">
    <property type="component" value="Chromosome 11"/>
</dbReference>
<evidence type="ECO:0000256" key="2">
    <source>
        <dbReference type="ARBA" id="ARBA00010900"/>
    </source>
</evidence>
<evidence type="ECO:0000256" key="8">
    <source>
        <dbReference type="SAM" id="MobiDB-lite"/>
    </source>
</evidence>
<keyword evidence="6 7" id="KW-0539">Nucleus</keyword>
<evidence type="ECO:0000256" key="7">
    <source>
        <dbReference type="PIRNR" id="PIRNR017706"/>
    </source>
</evidence>
<dbReference type="InterPro" id="IPR022159">
    <property type="entry name" value="STIP/TFIP11_N"/>
</dbReference>
<comment type="similarity">
    <text evidence="2 7">Belongs to the TFP11/STIP family.</text>
</comment>
<proteinExistence type="inferred from homology"/>
<sequence>MASDEEFESFEITDFDLESELYPGQHKKQTKEQAIYGVWANSDDENDGHMQRKSRKKFEVSDYVDPMGFVSGGLFNEKDNSEADEKKDDEKNIPVKSEERKKGFKSKTVINSKNFGAWEKYTTGFGSKMLEKMGYKGKGLGKRGEGITEPIEAFKRGGRAAIGAYGSETKKSREPVYDSEETEEIEIKAEIEKLHQWKKTGEESGKPKYVYKTAEEVKKSGATQKLAPLLSYGNNIKVVDMTGPETKVLQGYNAIGHQHAKPGEGEKKGIIGDDYKDFDIPELLYNLNLLVDLAESEIIQIDRQLRFEKDNVVNLTYEKERLDKVVQNEDIEINNLEHVLRIIDRCKAGFQPDKDEPLTVEGLVHCFQTLKDDFYEEYKLYNLDKLVVPLGFPLLARHFSSWQPFSEPTHGIEYVKLWKNVLESEQKNIEFEKTKENRSMNPFERIIWEIWMPHIRTAIGIWQAKNPDPLISVLEAWVQLIPDWVVANILDQLILPKLQAAVEFWNPLTDPVPIHSWIHPWLPLMGDRLEPLYPPIRHKLSAALTNWYPSDPSAKVILEPWVKVFSRGTMEAFLIRSIYPKLEQCMSEFKINPHQQILEPFHWVMAWKDIISVHHMVSILEKHLFPKLLQVLRKWLLNSPNYDEVTKWYLGWKSMFGAEYTSNPTIKEQFNRALALMNQAVSGTMQPGAKENVAYLTSTERRREAEQAFLSEKVQALTSSSIPTRFKDLVEQAAVENGLIFIPLPNRWHEGKTVYSFGKCVIYIDRDVVFHSTEGKWKPLSLQELIDYAK</sequence>
<dbReference type="InterPro" id="IPR000467">
    <property type="entry name" value="G_patch_dom"/>
</dbReference>
<dbReference type="InterPro" id="IPR024933">
    <property type="entry name" value="TFP11"/>
</dbReference>
<dbReference type="SMART" id="SM00443">
    <property type="entry name" value="G_patch"/>
    <property type="match status" value="1"/>
</dbReference>
<evidence type="ECO:0000313" key="10">
    <source>
        <dbReference type="Proteomes" id="UP001652625"/>
    </source>
</evidence>
<evidence type="ECO:0000256" key="6">
    <source>
        <dbReference type="ARBA" id="ARBA00023242"/>
    </source>
</evidence>
<name>A0ABM4CSY7_HYDVU</name>
<organism evidence="10 11">
    <name type="scientific">Hydra vulgaris</name>
    <name type="common">Hydra</name>
    <name type="synonym">Hydra attenuata</name>
    <dbReference type="NCBI Taxonomy" id="6087"/>
    <lineage>
        <taxon>Eukaryota</taxon>
        <taxon>Metazoa</taxon>
        <taxon>Cnidaria</taxon>
        <taxon>Hydrozoa</taxon>
        <taxon>Hydroidolina</taxon>
        <taxon>Anthoathecata</taxon>
        <taxon>Aplanulata</taxon>
        <taxon>Hydridae</taxon>
        <taxon>Hydra</taxon>
    </lineage>
</organism>
<dbReference type="Pfam" id="PF01585">
    <property type="entry name" value="G-patch"/>
    <property type="match status" value="1"/>
</dbReference>
<accession>A0ABM4CSY7</accession>
<feature type="region of interest" description="Disordered" evidence="8">
    <location>
        <begin position="70"/>
        <end position="104"/>
    </location>
</feature>
<keyword evidence="3 7" id="KW-0507">mRNA processing</keyword>
<dbReference type="PANTHER" id="PTHR23329:SF1">
    <property type="entry name" value="TUFTELIN-INTERACTING PROTEIN 11"/>
    <property type="match status" value="1"/>
</dbReference>
<dbReference type="RefSeq" id="XP_065665031.1">
    <property type="nucleotide sequence ID" value="XM_065808959.1"/>
</dbReference>
<keyword evidence="4 7" id="KW-0747">Spliceosome</keyword>
<feature type="domain" description="G-patch" evidence="9">
    <location>
        <begin position="122"/>
        <end position="167"/>
    </location>
</feature>
<gene>
    <name evidence="11" type="primary">LOC100199563</name>
</gene>
<evidence type="ECO:0000256" key="4">
    <source>
        <dbReference type="ARBA" id="ARBA00022728"/>
    </source>
</evidence>
<reference evidence="11" key="1">
    <citation type="submission" date="2025-08" db="UniProtKB">
        <authorList>
            <consortium name="RefSeq"/>
        </authorList>
    </citation>
    <scope>IDENTIFICATION</scope>
</reference>
<dbReference type="PROSITE" id="PS50174">
    <property type="entry name" value="G_PATCH"/>
    <property type="match status" value="1"/>
</dbReference>
<evidence type="ECO:0000256" key="3">
    <source>
        <dbReference type="ARBA" id="ARBA00022664"/>
    </source>
</evidence>
<protein>
    <submittedName>
        <fullName evidence="11">Tuftelin-interacting protein 11 isoform X3</fullName>
    </submittedName>
</protein>
<dbReference type="PANTHER" id="PTHR23329">
    <property type="entry name" value="TUFTELIN-INTERACTING PROTEIN 11-RELATED"/>
    <property type="match status" value="1"/>
</dbReference>
<dbReference type="PIRSF" id="PIRSF017706">
    <property type="entry name" value="TFIP11"/>
    <property type="match status" value="1"/>
</dbReference>
<dbReference type="GeneID" id="100199563"/>
<keyword evidence="5 7" id="KW-0508">mRNA splicing</keyword>
<feature type="compositionally biased region" description="Basic and acidic residues" evidence="8">
    <location>
        <begin position="76"/>
        <end position="101"/>
    </location>
</feature>
<dbReference type="InterPro" id="IPR045211">
    <property type="entry name" value="TFP11/STIP/Ntr1"/>
</dbReference>
<dbReference type="Pfam" id="PF07842">
    <property type="entry name" value="GCFC"/>
    <property type="match status" value="1"/>
</dbReference>
<evidence type="ECO:0000313" key="11">
    <source>
        <dbReference type="RefSeq" id="XP_065665031.1"/>
    </source>
</evidence>
<evidence type="ECO:0000256" key="1">
    <source>
        <dbReference type="ARBA" id="ARBA00004123"/>
    </source>
</evidence>
<comment type="subcellular location">
    <subcellularLocation>
        <location evidence="1 7">Nucleus</location>
    </subcellularLocation>
</comment>
<keyword evidence="10" id="KW-1185">Reference proteome</keyword>
<dbReference type="Pfam" id="PF12457">
    <property type="entry name" value="TIP_N"/>
    <property type="match status" value="1"/>
</dbReference>
<dbReference type="InterPro" id="IPR022783">
    <property type="entry name" value="GCFC_dom"/>
</dbReference>
<evidence type="ECO:0000259" key="9">
    <source>
        <dbReference type="PROSITE" id="PS50174"/>
    </source>
</evidence>
<evidence type="ECO:0000256" key="5">
    <source>
        <dbReference type="ARBA" id="ARBA00023187"/>
    </source>
</evidence>